<evidence type="ECO:0000313" key="1">
    <source>
        <dbReference type="EMBL" id="VEL40443.1"/>
    </source>
</evidence>
<dbReference type="Proteomes" id="UP000784294">
    <property type="component" value="Unassembled WGS sequence"/>
</dbReference>
<dbReference type="AlphaFoldDB" id="A0A3S5B9P2"/>
<evidence type="ECO:0000313" key="2">
    <source>
        <dbReference type="Proteomes" id="UP000784294"/>
    </source>
</evidence>
<protein>
    <submittedName>
        <fullName evidence="1">Uncharacterized protein</fullName>
    </submittedName>
</protein>
<reference evidence="1" key="1">
    <citation type="submission" date="2018-11" db="EMBL/GenBank/DDBJ databases">
        <authorList>
            <consortium name="Pathogen Informatics"/>
        </authorList>
    </citation>
    <scope>NUCLEOTIDE SEQUENCE</scope>
</reference>
<keyword evidence="2" id="KW-1185">Reference proteome</keyword>
<gene>
    <name evidence="1" type="ORF">PXEA_LOCUS33883</name>
</gene>
<organism evidence="1 2">
    <name type="scientific">Protopolystoma xenopodis</name>
    <dbReference type="NCBI Taxonomy" id="117903"/>
    <lineage>
        <taxon>Eukaryota</taxon>
        <taxon>Metazoa</taxon>
        <taxon>Spiralia</taxon>
        <taxon>Lophotrochozoa</taxon>
        <taxon>Platyhelminthes</taxon>
        <taxon>Monogenea</taxon>
        <taxon>Polyopisthocotylea</taxon>
        <taxon>Polystomatidea</taxon>
        <taxon>Polystomatidae</taxon>
        <taxon>Protopolystoma</taxon>
    </lineage>
</organism>
<proteinExistence type="predicted"/>
<accession>A0A3S5B9P2</accession>
<comment type="caution">
    <text evidence="1">The sequence shown here is derived from an EMBL/GenBank/DDBJ whole genome shotgun (WGS) entry which is preliminary data.</text>
</comment>
<sequence length="256" mass="28789">MTFQLRSYSVYRTVIGLSLQVPFTFKYLSLSICLNLKVPLYLATTGTTLSAAGDSACAANFALSEHEKKCDKQVPSRTPFCVDGADWTPMVSENVDYVSKAPIVSRPKLPVHLIEDGGFELMDKTFGPLSPTDPSSRFLRTWRQEASTPTFDGLHQHSNRPRKTYADMIPSTITSNDSEEMCARGHKRAEISSNMAEEPVVVESKDDSSCEQEVWQHPCLDDKELRDFMSNPMAQGTWTHDMMLDVDLPNKRREGR</sequence>
<name>A0A3S5B9P2_9PLAT</name>
<dbReference type="EMBL" id="CAAALY010264935">
    <property type="protein sequence ID" value="VEL40443.1"/>
    <property type="molecule type" value="Genomic_DNA"/>
</dbReference>